<proteinExistence type="predicted"/>
<evidence type="ECO:0000313" key="3">
    <source>
        <dbReference type="Proteomes" id="UP000467260"/>
    </source>
</evidence>
<organism evidence="2 3">
    <name type="scientific">Mycolicibacter hiberniae</name>
    <dbReference type="NCBI Taxonomy" id="29314"/>
    <lineage>
        <taxon>Bacteria</taxon>
        <taxon>Bacillati</taxon>
        <taxon>Actinomycetota</taxon>
        <taxon>Actinomycetes</taxon>
        <taxon>Mycobacteriales</taxon>
        <taxon>Mycobacteriaceae</taxon>
        <taxon>Mycolicibacter</taxon>
    </lineage>
</organism>
<dbReference type="EMBL" id="AP022609">
    <property type="protein sequence ID" value="BBZ24702.1"/>
    <property type="molecule type" value="Genomic_DNA"/>
</dbReference>
<reference evidence="2 3" key="1">
    <citation type="journal article" date="2019" name="Emerg. Microbes Infect.">
        <title>Comprehensive subspecies identification of 175 nontuberculous mycobacteria species based on 7547 genomic profiles.</title>
        <authorList>
            <person name="Matsumoto Y."/>
            <person name="Kinjo T."/>
            <person name="Motooka D."/>
            <person name="Nabeya D."/>
            <person name="Jung N."/>
            <person name="Uechi K."/>
            <person name="Horii T."/>
            <person name="Iida T."/>
            <person name="Fujita J."/>
            <person name="Nakamura S."/>
        </authorList>
    </citation>
    <scope>NUCLEOTIDE SEQUENCE [LARGE SCALE GENOMIC DNA]</scope>
    <source>
        <strain evidence="2 3">JCM 13571</strain>
    </source>
</reference>
<feature type="chain" id="PRO_5029799473" description="Secreted protein" evidence="1">
    <location>
        <begin position="35"/>
        <end position="195"/>
    </location>
</feature>
<protein>
    <recommendedName>
        <fullName evidence="4">Secreted protein</fullName>
    </recommendedName>
</protein>
<evidence type="ECO:0008006" key="4">
    <source>
        <dbReference type="Google" id="ProtNLM"/>
    </source>
</evidence>
<keyword evidence="3" id="KW-1185">Reference proteome</keyword>
<feature type="signal peptide" evidence="1">
    <location>
        <begin position="1"/>
        <end position="34"/>
    </location>
</feature>
<accession>A0A7I7X5K1</accession>
<dbReference type="AlphaFoldDB" id="A0A7I7X5K1"/>
<gene>
    <name evidence="2" type="ORF">MHIB_31200</name>
</gene>
<dbReference type="KEGG" id="mhib:MHIB_31200"/>
<sequence>MIAGLGWCGMKRLLMVPAALTLLAALIPPAIASAASDSKTSLLPVNEADQLQTHSWVDCSAPPLCRFTVGVRLQTPEGLTGFPPDLWARQSTEIRSSKRTAYLDVHTDGGEGWFKDRGGPGTKVFKDGTGAVIQSMYYGEGPPEKYQTNGSIDVLEYSTGQPKTDANVIVCTHVQVVYAGVNLTTPSTCAQTVFS</sequence>
<name>A0A7I7X5K1_9MYCO</name>
<evidence type="ECO:0000313" key="2">
    <source>
        <dbReference type="EMBL" id="BBZ24702.1"/>
    </source>
</evidence>
<evidence type="ECO:0000256" key="1">
    <source>
        <dbReference type="SAM" id="SignalP"/>
    </source>
</evidence>
<dbReference type="Proteomes" id="UP000467260">
    <property type="component" value="Chromosome"/>
</dbReference>
<keyword evidence="1" id="KW-0732">Signal</keyword>